<feature type="region of interest" description="Disordered" evidence="6">
    <location>
        <begin position="897"/>
        <end position="916"/>
    </location>
</feature>
<reference evidence="8" key="1">
    <citation type="submission" date="2020-11" db="EMBL/GenBank/DDBJ databases">
        <authorList>
            <person name="Tran Van P."/>
        </authorList>
    </citation>
    <scope>NUCLEOTIDE SEQUENCE</scope>
</reference>
<keyword evidence="2 4" id="KW-0694">RNA-binding</keyword>
<feature type="repeat" description="WD" evidence="5">
    <location>
        <begin position="253"/>
        <end position="294"/>
    </location>
</feature>
<dbReference type="SUPFAM" id="SSF50978">
    <property type="entry name" value="WD40 repeat-like"/>
    <property type="match status" value="1"/>
</dbReference>
<feature type="region of interest" description="Disordered" evidence="6">
    <location>
        <begin position="785"/>
        <end position="807"/>
    </location>
</feature>
<evidence type="ECO:0000256" key="3">
    <source>
        <dbReference type="ARBA" id="ARBA00023242"/>
    </source>
</evidence>
<dbReference type="Pfam" id="PF21031">
    <property type="entry name" value="WDR54"/>
    <property type="match status" value="1"/>
</dbReference>
<feature type="compositionally biased region" description="Polar residues" evidence="6">
    <location>
        <begin position="515"/>
        <end position="533"/>
    </location>
</feature>
<evidence type="ECO:0000313" key="9">
    <source>
        <dbReference type="Proteomes" id="UP000678499"/>
    </source>
</evidence>
<dbReference type="InterPro" id="IPR001680">
    <property type="entry name" value="WD40_rpt"/>
</dbReference>
<feature type="compositionally biased region" description="Basic and acidic residues" evidence="6">
    <location>
        <begin position="552"/>
        <end position="561"/>
    </location>
</feature>
<sequence length="1047" mass="117231">MKLEDLVPLSGSCSALPGNLSVYPGDSKWKKLLVGVVNRNHLLITSVVPGELHGMKEIFLRDKLAGEKLALHDATILKADWCKLRDASFLVLCATSGFQIMDDEGFQVVFTYCFADDDSVDEAKWEYAASVTHVGNFIFIGSSSGFFYVVAMMVQKEKTSVVCTASVIRYLRGHTSCVTTMTSVSDRTLVSGDASGKISVWKNLPDLQKVSSFVESHGPVSSMKSWNHFVVAAFGDGIFHVIDILNLITIAKVNAHSRWISGLDIAPESGKLITCSEDSIVSLWQLTTKRGDQISHVESFDIPNAMFTGVKFIDPMGNRVCVSIYDKTELPVISTMERRRIFVGGLSNQVTQDDLRSRFVRFGDVVDVELKEKSHPTTGEPSYFAFVEIHATEDNLSKCFKLFSNTRWKGGTMRLEVAKENFLSRLRKERDENASISVAAEESVPSKKRSSKSTPPEPIPPVLQRSPQKELKIKIEKQESVSPSLEKISGKKKKKKLESDSDDSEDDHCGIPNFNGLSSLEKSPASVTASLFSVPTPRKNDTTSSYPKKRKYESDSPRDALSENLSFETMRKTKKLKTEVDDGDQIDTPVKHPWASKLEAFSSDVWNRNDESVSTKKSKKTVSISDSVADPVVKISKQEPSVKNDPALENKRKQSEAVRMAKIKEMQNAINRRKAILEKALGSMGQESSQPCPNKRVIFDDDDDVGHDIPLAGIKDENVETHSAKIKRALPLNDEDSEEENDNKLRIREEFLAEGGNELLALETRYGADERFKLDSRFLGDKNHEPEVVVAPKKSSRKSTQGLVRFDPTRSDHVAKFQIPVPDVTSTKVTVKKGKNKTKGVPKEDLVEEAVAETSGVPQTSVEKFYKVSTKLKDVLGKEKQEEDSSFSLAALFAQSAGLQESKDEREVEDEAVPTYEKPTGKVPAWLLKAQSTDALMETMDEEGNENQDETKLESSNWKVSKLEPNFDNPEFRNLMEYYQRLSKVDPVARNREWAAKRRDFMDMISRRVHQVRRAKRNRLGVKPNMPAAFSFDFWEDEATNEGDELI</sequence>
<dbReference type="OrthoDB" id="756370at2759"/>
<dbReference type="InterPro" id="IPR000504">
    <property type="entry name" value="RRM_dom"/>
</dbReference>
<dbReference type="AlphaFoldDB" id="A0A7R9GCT3"/>
<dbReference type="PROSITE" id="PS50294">
    <property type="entry name" value="WD_REPEATS_REGION"/>
    <property type="match status" value="1"/>
</dbReference>
<feature type="region of interest" description="Disordered" evidence="6">
    <location>
        <begin position="682"/>
        <end position="701"/>
    </location>
</feature>
<feature type="region of interest" description="Disordered" evidence="6">
    <location>
        <begin position="636"/>
        <end position="656"/>
    </location>
</feature>
<dbReference type="EMBL" id="CAJPEX010000966">
    <property type="protein sequence ID" value="CAG0917797.1"/>
    <property type="molecule type" value="Genomic_DNA"/>
</dbReference>
<dbReference type="SMART" id="SM00320">
    <property type="entry name" value="WD40"/>
    <property type="match status" value="3"/>
</dbReference>
<dbReference type="InterPro" id="IPR035979">
    <property type="entry name" value="RBD_domain_sf"/>
</dbReference>
<dbReference type="Gene3D" id="3.30.70.330">
    <property type="match status" value="1"/>
</dbReference>
<dbReference type="Pfam" id="PF00076">
    <property type="entry name" value="RRM_1"/>
    <property type="match status" value="1"/>
</dbReference>
<dbReference type="InterPro" id="IPR034138">
    <property type="entry name" value="NOP8_RRM"/>
</dbReference>
<dbReference type="PANTHER" id="PTHR48029:SF1">
    <property type="entry name" value="NUCLEOLAR PROTEIN 8"/>
    <property type="match status" value="1"/>
</dbReference>
<proteinExistence type="predicted"/>
<keyword evidence="3" id="KW-0539">Nucleus</keyword>
<keyword evidence="5" id="KW-0853">WD repeat</keyword>
<dbReference type="Gene3D" id="2.130.10.10">
    <property type="entry name" value="YVTN repeat-like/Quinoprotein amine dehydrogenase"/>
    <property type="match status" value="1"/>
</dbReference>
<keyword evidence="9" id="KW-1185">Reference proteome</keyword>
<feature type="domain" description="RRM" evidence="7">
    <location>
        <begin position="339"/>
        <end position="420"/>
    </location>
</feature>
<evidence type="ECO:0000256" key="5">
    <source>
        <dbReference type="PROSITE-ProRule" id="PRU00221"/>
    </source>
</evidence>
<evidence type="ECO:0000256" key="2">
    <source>
        <dbReference type="ARBA" id="ARBA00022884"/>
    </source>
</evidence>
<dbReference type="EMBL" id="OA883003">
    <property type="protein sequence ID" value="CAD7277645.1"/>
    <property type="molecule type" value="Genomic_DNA"/>
</dbReference>
<dbReference type="Proteomes" id="UP000678499">
    <property type="component" value="Unassembled WGS sequence"/>
</dbReference>
<dbReference type="GO" id="GO:0003723">
    <property type="term" value="F:RNA binding"/>
    <property type="evidence" value="ECO:0007669"/>
    <property type="project" value="UniProtKB-UniRule"/>
</dbReference>
<evidence type="ECO:0000256" key="1">
    <source>
        <dbReference type="ARBA" id="ARBA00004604"/>
    </source>
</evidence>
<accession>A0A7R9GCT3</accession>
<evidence type="ECO:0000259" key="7">
    <source>
        <dbReference type="PROSITE" id="PS50102"/>
    </source>
</evidence>
<dbReference type="InterPro" id="IPR049546">
    <property type="entry name" value="WDR54_beta_prop"/>
</dbReference>
<comment type="subcellular location">
    <subcellularLocation>
        <location evidence="1">Nucleus</location>
        <location evidence="1">Nucleolus</location>
    </subcellularLocation>
</comment>
<dbReference type="SUPFAM" id="SSF54928">
    <property type="entry name" value="RNA-binding domain, RBD"/>
    <property type="match status" value="1"/>
</dbReference>
<dbReference type="InterPro" id="IPR015943">
    <property type="entry name" value="WD40/YVTN_repeat-like_dom_sf"/>
</dbReference>
<dbReference type="SMART" id="SM00360">
    <property type="entry name" value="RRM"/>
    <property type="match status" value="1"/>
</dbReference>
<dbReference type="PANTHER" id="PTHR48029">
    <property type="entry name" value="NUCLEOLAR PROTEIN 8"/>
    <property type="match status" value="1"/>
</dbReference>
<gene>
    <name evidence="8" type="ORF">NMOB1V02_LOCUS5373</name>
</gene>
<feature type="compositionally biased region" description="Basic and acidic residues" evidence="6">
    <location>
        <begin position="467"/>
        <end position="479"/>
    </location>
</feature>
<protein>
    <recommendedName>
        <fullName evidence="7">RRM domain-containing protein</fullName>
    </recommendedName>
</protein>
<name>A0A7R9GCT3_9CRUS</name>
<organism evidence="8">
    <name type="scientific">Notodromas monacha</name>
    <dbReference type="NCBI Taxonomy" id="399045"/>
    <lineage>
        <taxon>Eukaryota</taxon>
        <taxon>Metazoa</taxon>
        <taxon>Ecdysozoa</taxon>
        <taxon>Arthropoda</taxon>
        <taxon>Crustacea</taxon>
        <taxon>Oligostraca</taxon>
        <taxon>Ostracoda</taxon>
        <taxon>Podocopa</taxon>
        <taxon>Podocopida</taxon>
        <taxon>Cypridocopina</taxon>
        <taxon>Cypridoidea</taxon>
        <taxon>Cyprididae</taxon>
        <taxon>Notodromas</taxon>
    </lineage>
</organism>
<dbReference type="InterPro" id="IPR012677">
    <property type="entry name" value="Nucleotide-bd_a/b_plait_sf"/>
</dbReference>
<evidence type="ECO:0000313" key="8">
    <source>
        <dbReference type="EMBL" id="CAD7277645.1"/>
    </source>
</evidence>
<feature type="region of interest" description="Disordered" evidence="6">
    <location>
        <begin position="434"/>
        <end position="591"/>
    </location>
</feature>
<dbReference type="CDD" id="cd12226">
    <property type="entry name" value="RRM_NOL8"/>
    <property type="match status" value="1"/>
</dbReference>
<dbReference type="PROSITE" id="PS50102">
    <property type="entry name" value="RRM"/>
    <property type="match status" value="1"/>
</dbReference>
<dbReference type="PROSITE" id="PS50082">
    <property type="entry name" value="WD_REPEATS_2"/>
    <property type="match status" value="1"/>
</dbReference>
<dbReference type="GO" id="GO:0005730">
    <property type="term" value="C:nucleolus"/>
    <property type="evidence" value="ECO:0007669"/>
    <property type="project" value="UniProtKB-SubCell"/>
</dbReference>
<evidence type="ECO:0000256" key="6">
    <source>
        <dbReference type="SAM" id="MobiDB-lite"/>
    </source>
</evidence>
<dbReference type="InterPro" id="IPR036322">
    <property type="entry name" value="WD40_repeat_dom_sf"/>
</dbReference>
<evidence type="ECO:0000256" key="4">
    <source>
        <dbReference type="PROSITE-ProRule" id="PRU00176"/>
    </source>
</evidence>